<dbReference type="SUPFAM" id="SSF46785">
    <property type="entry name" value="Winged helix' DNA-binding domain"/>
    <property type="match status" value="1"/>
</dbReference>
<keyword evidence="2" id="KW-0804">Transcription</keyword>
<evidence type="ECO:0008006" key="5">
    <source>
        <dbReference type="Google" id="ProtNLM"/>
    </source>
</evidence>
<organism evidence="3 4">
    <name type="scientific">Escherichia coli</name>
    <dbReference type="NCBI Taxonomy" id="562"/>
    <lineage>
        <taxon>Bacteria</taxon>
        <taxon>Pseudomonadati</taxon>
        <taxon>Pseudomonadota</taxon>
        <taxon>Gammaproteobacteria</taxon>
        <taxon>Enterobacterales</taxon>
        <taxon>Enterobacteriaceae</taxon>
        <taxon>Escherichia</taxon>
    </lineage>
</organism>
<dbReference type="EMBL" id="AASEPP010000073">
    <property type="protein sequence ID" value="EFC2249123.1"/>
    <property type="molecule type" value="Genomic_DNA"/>
</dbReference>
<protein>
    <recommendedName>
        <fullName evidence="5">FaeA-like family protein</fullName>
    </recommendedName>
</protein>
<name>A0A0Q3DB73_ECOLX</name>
<dbReference type="InterPro" id="IPR006793">
    <property type="entry name" value="FaeA"/>
</dbReference>
<evidence type="ECO:0000313" key="3">
    <source>
        <dbReference type="EMBL" id="EFC2249123.1"/>
    </source>
</evidence>
<evidence type="ECO:0000256" key="2">
    <source>
        <dbReference type="ARBA" id="ARBA00023163"/>
    </source>
</evidence>
<keyword evidence="1" id="KW-0805">Transcription regulation</keyword>
<gene>
    <name evidence="3" type="ORF">E5H86_25725</name>
</gene>
<dbReference type="Gene3D" id="1.10.10.10">
    <property type="entry name" value="Winged helix-like DNA-binding domain superfamily/Winged helix DNA-binding domain"/>
    <property type="match status" value="1"/>
</dbReference>
<dbReference type="Proteomes" id="UP000531916">
    <property type="component" value="Unassembled WGS sequence"/>
</dbReference>
<dbReference type="InterPro" id="IPR036388">
    <property type="entry name" value="WH-like_DNA-bd_sf"/>
</dbReference>
<comment type="caution">
    <text evidence="3">The sequence shown here is derived from an EMBL/GenBank/DDBJ whole genome shotgun (WGS) entry which is preliminary data.</text>
</comment>
<dbReference type="AlphaFoldDB" id="A0A0Q3DB73"/>
<dbReference type="GO" id="GO:0006355">
    <property type="term" value="P:regulation of DNA-templated transcription"/>
    <property type="evidence" value="ECO:0007669"/>
    <property type="project" value="InterPro"/>
</dbReference>
<evidence type="ECO:0000256" key="1">
    <source>
        <dbReference type="ARBA" id="ARBA00023015"/>
    </source>
</evidence>
<reference evidence="3 4" key="1">
    <citation type="submission" date="2019-04" db="EMBL/GenBank/DDBJ databases">
        <authorList>
            <consortium name="NARMS: The National Antimicrobial Resistance Monitoring System"/>
        </authorList>
    </citation>
    <scope>NUCLEOTIDE SEQUENCE [LARGE SCALE GENOMIC DNA]</scope>
    <source>
        <strain evidence="3 4">FSIS11919500</strain>
    </source>
</reference>
<evidence type="ECO:0000313" key="4">
    <source>
        <dbReference type="Proteomes" id="UP000531916"/>
    </source>
</evidence>
<sequence>MHLKYDGCEVIIKFMAECDTTLLPLTTRQIADGCAMSVYAARYYLQKLSKLHVVGSDRVGKGSAVRWYLQI</sequence>
<proteinExistence type="predicted"/>
<dbReference type="InterPro" id="IPR036390">
    <property type="entry name" value="WH_DNA-bd_sf"/>
</dbReference>
<dbReference type="RefSeq" id="WP_057697948.1">
    <property type="nucleotide sequence ID" value="NZ_BFGA01000080.1"/>
</dbReference>
<dbReference type="Pfam" id="PF04703">
    <property type="entry name" value="FaeA"/>
    <property type="match status" value="1"/>
</dbReference>
<accession>A0A0Q3DB73</accession>